<evidence type="ECO:0000313" key="2">
    <source>
        <dbReference type="Proteomes" id="UP000029120"/>
    </source>
</evidence>
<proteinExistence type="predicted"/>
<organism evidence="1 2">
    <name type="scientific">Arabis alpina</name>
    <name type="common">Alpine rock-cress</name>
    <dbReference type="NCBI Taxonomy" id="50452"/>
    <lineage>
        <taxon>Eukaryota</taxon>
        <taxon>Viridiplantae</taxon>
        <taxon>Streptophyta</taxon>
        <taxon>Embryophyta</taxon>
        <taxon>Tracheophyta</taxon>
        <taxon>Spermatophyta</taxon>
        <taxon>Magnoliopsida</taxon>
        <taxon>eudicotyledons</taxon>
        <taxon>Gunneridae</taxon>
        <taxon>Pentapetalae</taxon>
        <taxon>rosids</taxon>
        <taxon>malvids</taxon>
        <taxon>Brassicales</taxon>
        <taxon>Brassicaceae</taxon>
        <taxon>Arabideae</taxon>
        <taxon>Arabis</taxon>
    </lineage>
</organism>
<dbReference type="EMBL" id="KL968665">
    <property type="protein sequence ID" value="KFK24439.1"/>
    <property type="molecule type" value="Genomic_DNA"/>
</dbReference>
<accession>A0A087G3I7</accession>
<keyword evidence="2" id="KW-1185">Reference proteome</keyword>
<gene>
    <name evidence="1" type="ORF">AALP_AAs65095U000100</name>
</gene>
<evidence type="ECO:0000313" key="1">
    <source>
        <dbReference type="EMBL" id="KFK24439.1"/>
    </source>
</evidence>
<protein>
    <submittedName>
        <fullName evidence="1">Uncharacterized protein</fullName>
    </submittedName>
</protein>
<sequence length="43" mass="4799">MANLSDRNSKFCVYDQKNFTNYGNARTVVGNEKPVLGSTTDRS</sequence>
<dbReference type="AlphaFoldDB" id="A0A087G3I7"/>
<dbReference type="Proteomes" id="UP000029120">
    <property type="component" value="Unassembled WGS sequence"/>
</dbReference>
<reference evidence="2" key="1">
    <citation type="journal article" date="2015" name="Nat. Plants">
        <title>Genome expansion of Arabis alpina linked with retrotransposition and reduced symmetric DNA methylation.</title>
        <authorList>
            <person name="Willing E.M."/>
            <person name="Rawat V."/>
            <person name="Mandakova T."/>
            <person name="Maumus F."/>
            <person name="James G.V."/>
            <person name="Nordstroem K.J."/>
            <person name="Becker C."/>
            <person name="Warthmann N."/>
            <person name="Chica C."/>
            <person name="Szarzynska B."/>
            <person name="Zytnicki M."/>
            <person name="Albani M.C."/>
            <person name="Kiefer C."/>
            <person name="Bergonzi S."/>
            <person name="Castaings L."/>
            <person name="Mateos J.L."/>
            <person name="Berns M.C."/>
            <person name="Bujdoso N."/>
            <person name="Piofczyk T."/>
            <person name="de Lorenzo L."/>
            <person name="Barrero-Sicilia C."/>
            <person name="Mateos I."/>
            <person name="Piednoel M."/>
            <person name="Hagmann J."/>
            <person name="Chen-Min-Tao R."/>
            <person name="Iglesias-Fernandez R."/>
            <person name="Schuster S.C."/>
            <person name="Alonso-Blanco C."/>
            <person name="Roudier F."/>
            <person name="Carbonero P."/>
            <person name="Paz-Ares J."/>
            <person name="Davis S.J."/>
            <person name="Pecinka A."/>
            <person name="Quesneville H."/>
            <person name="Colot V."/>
            <person name="Lysak M.A."/>
            <person name="Weigel D."/>
            <person name="Coupland G."/>
            <person name="Schneeberger K."/>
        </authorList>
    </citation>
    <scope>NUCLEOTIDE SEQUENCE [LARGE SCALE GENOMIC DNA]</scope>
    <source>
        <strain evidence="2">cv. Pajares</strain>
    </source>
</reference>
<dbReference type="Gramene" id="KFK24439">
    <property type="protein sequence ID" value="KFK24439"/>
    <property type="gene ID" value="AALP_AAs65095U000100"/>
</dbReference>
<name>A0A087G3I7_ARAAL</name>